<dbReference type="Proteomes" id="UP001060215">
    <property type="component" value="Chromosome 10"/>
</dbReference>
<sequence>MTLRYGYYGNYQMVLGSSSSRLFEASSIFVKQVEMRDGGRKGVNCVDYFTGGYKPYLITGSDDQTAKFGYGMQQHIGCGADELIDLIMHCVLDPGDKIVDCPPTFTMYEFDVAINRALVIKVPRKPDFSLDVELITEESDLSREG</sequence>
<gene>
    <name evidence="1" type="ORF">LOK49_LG10G02025</name>
</gene>
<accession>A0ACC0G513</accession>
<dbReference type="EMBL" id="CM045767">
    <property type="protein sequence ID" value="KAI7996162.1"/>
    <property type="molecule type" value="Genomic_DNA"/>
</dbReference>
<keyword evidence="2" id="KW-1185">Reference proteome</keyword>
<comment type="caution">
    <text evidence="1">The sequence shown here is derived from an EMBL/GenBank/DDBJ whole genome shotgun (WGS) entry which is preliminary data.</text>
</comment>
<protein>
    <submittedName>
        <fullName evidence="1">Uncharacterized protein</fullName>
    </submittedName>
</protein>
<proteinExistence type="predicted"/>
<organism evidence="1 2">
    <name type="scientific">Camellia lanceoleosa</name>
    <dbReference type="NCBI Taxonomy" id="1840588"/>
    <lineage>
        <taxon>Eukaryota</taxon>
        <taxon>Viridiplantae</taxon>
        <taxon>Streptophyta</taxon>
        <taxon>Embryophyta</taxon>
        <taxon>Tracheophyta</taxon>
        <taxon>Spermatophyta</taxon>
        <taxon>Magnoliopsida</taxon>
        <taxon>eudicotyledons</taxon>
        <taxon>Gunneridae</taxon>
        <taxon>Pentapetalae</taxon>
        <taxon>asterids</taxon>
        <taxon>Ericales</taxon>
        <taxon>Theaceae</taxon>
        <taxon>Camellia</taxon>
    </lineage>
</organism>
<reference evidence="1 2" key="1">
    <citation type="journal article" date="2022" name="Plant J.">
        <title>Chromosome-level genome of Camellia lanceoleosa provides a valuable resource for understanding genome evolution and self-incompatibility.</title>
        <authorList>
            <person name="Gong W."/>
            <person name="Xiao S."/>
            <person name="Wang L."/>
            <person name="Liao Z."/>
            <person name="Chang Y."/>
            <person name="Mo W."/>
            <person name="Hu G."/>
            <person name="Li W."/>
            <person name="Zhao G."/>
            <person name="Zhu H."/>
            <person name="Hu X."/>
            <person name="Ji K."/>
            <person name="Xiang X."/>
            <person name="Song Q."/>
            <person name="Yuan D."/>
            <person name="Jin S."/>
            <person name="Zhang L."/>
        </authorList>
    </citation>
    <scope>NUCLEOTIDE SEQUENCE [LARGE SCALE GENOMIC DNA]</scope>
    <source>
        <strain evidence="1">SQ_2022a</strain>
    </source>
</reference>
<evidence type="ECO:0000313" key="1">
    <source>
        <dbReference type="EMBL" id="KAI7996162.1"/>
    </source>
</evidence>
<name>A0ACC0G513_9ERIC</name>
<evidence type="ECO:0000313" key="2">
    <source>
        <dbReference type="Proteomes" id="UP001060215"/>
    </source>
</evidence>